<comment type="caution">
    <text evidence="4">The sequence shown here is derived from an EMBL/GenBank/DDBJ whole genome shotgun (WGS) entry which is preliminary data.</text>
</comment>
<reference evidence="4 5" key="1">
    <citation type="submission" date="2016-02" db="EMBL/GenBank/DDBJ databases">
        <title>Genome analysis of coral dinoflagellate symbionts highlights evolutionary adaptations to a symbiotic lifestyle.</title>
        <authorList>
            <person name="Aranda M."/>
            <person name="Li Y."/>
            <person name="Liew Y.J."/>
            <person name="Baumgarten S."/>
            <person name="Simakov O."/>
            <person name="Wilson M."/>
            <person name="Piel J."/>
            <person name="Ashoor H."/>
            <person name="Bougouffa S."/>
            <person name="Bajic V.B."/>
            <person name="Ryu T."/>
            <person name="Ravasi T."/>
            <person name="Bayer T."/>
            <person name="Micklem G."/>
            <person name="Kim H."/>
            <person name="Bhak J."/>
            <person name="Lajeunesse T.C."/>
            <person name="Voolstra C.R."/>
        </authorList>
    </citation>
    <scope>NUCLEOTIDE SEQUENCE [LARGE SCALE GENOMIC DNA]</scope>
    <source>
        <strain evidence="4 5">CCMP2467</strain>
    </source>
</reference>
<evidence type="ECO:0000256" key="1">
    <source>
        <dbReference type="ARBA" id="ARBA00022837"/>
    </source>
</evidence>
<dbReference type="InterPro" id="IPR018247">
    <property type="entry name" value="EF_Hand_1_Ca_BS"/>
</dbReference>
<dbReference type="PROSITE" id="PS00018">
    <property type="entry name" value="EF_HAND_1"/>
    <property type="match status" value="1"/>
</dbReference>
<dbReference type="OrthoDB" id="26525at2759"/>
<keyword evidence="1" id="KW-0106">Calcium</keyword>
<dbReference type="InterPro" id="IPR011992">
    <property type="entry name" value="EF-hand-dom_pair"/>
</dbReference>
<evidence type="ECO:0000256" key="2">
    <source>
        <dbReference type="SAM" id="SignalP"/>
    </source>
</evidence>
<gene>
    <name evidence="4" type="ORF">AK812_SmicGene32622</name>
</gene>
<feature type="chain" id="PRO_5012028271" description="EF-hand domain-containing protein" evidence="2">
    <location>
        <begin position="19"/>
        <end position="213"/>
    </location>
</feature>
<proteinExistence type="predicted"/>
<dbReference type="Pfam" id="PF13499">
    <property type="entry name" value="EF-hand_7"/>
    <property type="match status" value="1"/>
</dbReference>
<dbReference type="SUPFAM" id="SSF47473">
    <property type="entry name" value="EF-hand"/>
    <property type="match status" value="1"/>
</dbReference>
<evidence type="ECO:0000313" key="4">
    <source>
        <dbReference type="EMBL" id="OLP86283.1"/>
    </source>
</evidence>
<dbReference type="Proteomes" id="UP000186817">
    <property type="component" value="Unassembled WGS sequence"/>
</dbReference>
<dbReference type="AlphaFoldDB" id="A0A1Q9CTQ7"/>
<evidence type="ECO:0000259" key="3">
    <source>
        <dbReference type="PROSITE" id="PS50222"/>
    </source>
</evidence>
<dbReference type="Gene3D" id="1.10.238.10">
    <property type="entry name" value="EF-hand"/>
    <property type="match status" value="1"/>
</dbReference>
<name>A0A1Q9CTQ7_SYMMI</name>
<organism evidence="4 5">
    <name type="scientific">Symbiodinium microadriaticum</name>
    <name type="common">Dinoflagellate</name>
    <name type="synonym">Zooxanthella microadriatica</name>
    <dbReference type="NCBI Taxonomy" id="2951"/>
    <lineage>
        <taxon>Eukaryota</taxon>
        <taxon>Sar</taxon>
        <taxon>Alveolata</taxon>
        <taxon>Dinophyceae</taxon>
        <taxon>Suessiales</taxon>
        <taxon>Symbiodiniaceae</taxon>
        <taxon>Symbiodinium</taxon>
    </lineage>
</organism>
<dbReference type="EMBL" id="LSRX01000924">
    <property type="protein sequence ID" value="OLP86283.1"/>
    <property type="molecule type" value="Genomic_DNA"/>
</dbReference>
<dbReference type="GO" id="GO:0005509">
    <property type="term" value="F:calcium ion binding"/>
    <property type="evidence" value="ECO:0007669"/>
    <property type="project" value="InterPro"/>
</dbReference>
<keyword evidence="2" id="KW-0732">Signal</keyword>
<dbReference type="InterPro" id="IPR002048">
    <property type="entry name" value="EF_hand_dom"/>
</dbReference>
<feature type="domain" description="EF-hand" evidence="3">
    <location>
        <begin position="116"/>
        <end position="151"/>
    </location>
</feature>
<sequence>MNFIFLLCVLWPFTVATGDCDKHVSYDRLWDVLADLYASESVPGRIELISGEEIKESSQPSCQFVCYADKYSAAATKAIAFASKHLNFHIPVPTGGNEGLPSLGISWPGWLQLHEGDEARLQEIFKKFDTDRSGYIDLAELGSVAAELGVTMTAAEAEAAMAELSRNQGNRCDFQNFRDWWLKNHGSSSLGALGLSVMKAGMSLGVPWQKSGA</sequence>
<dbReference type="PROSITE" id="PS50222">
    <property type="entry name" value="EF_HAND_2"/>
    <property type="match status" value="1"/>
</dbReference>
<dbReference type="SMART" id="SM00054">
    <property type="entry name" value="EFh"/>
    <property type="match status" value="1"/>
</dbReference>
<feature type="signal peptide" evidence="2">
    <location>
        <begin position="1"/>
        <end position="18"/>
    </location>
</feature>
<protein>
    <recommendedName>
        <fullName evidence="3">EF-hand domain-containing protein</fullName>
    </recommendedName>
</protein>
<evidence type="ECO:0000313" key="5">
    <source>
        <dbReference type="Proteomes" id="UP000186817"/>
    </source>
</evidence>
<keyword evidence="5" id="KW-1185">Reference proteome</keyword>
<accession>A0A1Q9CTQ7</accession>